<dbReference type="PANTHER" id="PTHR23513">
    <property type="entry name" value="INTEGRAL MEMBRANE EFFLUX PROTEIN-RELATED"/>
    <property type="match status" value="1"/>
</dbReference>
<feature type="transmembrane region" description="Helical" evidence="7">
    <location>
        <begin position="120"/>
        <end position="142"/>
    </location>
</feature>
<feature type="transmembrane region" description="Helical" evidence="7">
    <location>
        <begin position="352"/>
        <end position="372"/>
    </location>
</feature>
<keyword evidence="4 7" id="KW-0812">Transmembrane</keyword>
<evidence type="ECO:0000259" key="8">
    <source>
        <dbReference type="PROSITE" id="PS50850"/>
    </source>
</evidence>
<keyword evidence="10" id="KW-1185">Reference proteome</keyword>
<accession>A0ABZ0IHZ2</accession>
<feature type="transmembrane region" description="Helical" evidence="7">
    <location>
        <begin position="268"/>
        <end position="286"/>
    </location>
</feature>
<evidence type="ECO:0000256" key="2">
    <source>
        <dbReference type="ARBA" id="ARBA00022448"/>
    </source>
</evidence>
<dbReference type="Gene3D" id="1.20.1250.20">
    <property type="entry name" value="MFS general substrate transporter like domains"/>
    <property type="match status" value="1"/>
</dbReference>
<dbReference type="RefSeq" id="WP_407329985.1">
    <property type="nucleotide sequence ID" value="NZ_CP136865.1"/>
</dbReference>
<keyword evidence="3" id="KW-1003">Cell membrane</keyword>
<dbReference type="PROSITE" id="PS50850">
    <property type="entry name" value="MFS"/>
    <property type="match status" value="1"/>
</dbReference>
<dbReference type="PANTHER" id="PTHR23513:SF11">
    <property type="entry name" value="STAPHYLOFERRIN A TRANSPORTER"/>
    <property type="match status" value="1"/>
</dbReference>
<dbReference type="InterPro" id="IPR010290">
    <property type="entry name" value="TM_effector"/>
</dbReference>
<protein>
    <submittedName>
        <fullName evidence="9">MFS transporter</fullName>
    </submittedName>
</protein>
<feature type="domain" description="Major facilitator superfamily (MFS) profile" evidence="8">
    <location>
        <begin position="1"/>
        <end position="377"/>
    </location>
</feature>
<evidence type="ECO:0000256" key="7">
    <source>
        <dbReference type="SAM" id="Phobius"/>
    </source>
</evidence>
<evidence type="ECO:0000313" key="10">
    <source>
        <dbReference type="Proteomes" id="UP001626549"/>
    </source>
</evidence>
<reference evidence="9 10" key="1">
    <citation type="submission" date="2023-10" db="EMBL/GenBank/DDBJ databases">
        <title>Two novel species belonging to the OM43/NOR5 clade.</title>
        <authorList>
            <person name="Park M."/>
        </authorList>
    </citation>
    <scope>NUCLEOTIDE SEQUENCE [LARGE SCALE GENOMIC DNA]</scope>
    <source>
        <strain evidence="9 10">IMCC45268</strain>
    </source>
</reference>
<dbReference type="SUPFAM" id="SSF103473">
    <property type="entry name" value="MFS general substrate transporter"/>
    <property type="match status" value="1"/>
</dbReference>
<dbReference type="InterPro" id="IPR036259">
    <property type="entry name" value="MFS_trans_sf"/>
</dbReference>
<keyword evidence="2" id="KW-0813">Transport</keyword>
<feature type="transmembrane region" description="Helical" evidence="7">
    <location>
        <begin position="292"/>
        <end position="314"/>
    </location>
</feature>
<feature type="transmembrane region" description="Helical" evidence="7">
    <location>
        <begin position="148"/>
        <end position="166"/>
    </location>
</feature>
<evidence type="ECO:0000256" key="6">
    <source>
        <dbReference type="ARBA" id="ARBA00023136"/>
    </source>
</evidence>
<name>A0ABZ0IHZ2_9GAMM</name>
<evidence type="ECO:0000256" key="5">
    <source>
        <dbReference type="ARBA" id="ARBA00022989"/>
    </source>
</evidence>
<organism evidence="9 10">
    <name type="scientific">Congregibacter brevis</name>
    <dbReference type="NCBI Taxonomy" id="3081201"/>
    <lineage>
        <taxon>Bacteria</taxon>
        <taxon>Pseudomonadati</taxon>
        <taxon>Pseudomonadota</taxon>
        <taxon>Gammaproteobacteria</taxon>
        <taxon>Cellvibrionales</taxon>
        <taxon>Halieaceae</taxon>
        <taxon>Congregibacter</taxon>
    </lineage>
</organism>
<evidence type="ECO:0000256" key="1">
    <source>
        <dbReference type="ARBA" id="ARBA00004651"/>
    </source>
</evidence>
<dbReference type="EMBL" id="CP136865">
    <property type="protein sequence ID" value="WOJ98627.1"/>
    <property type="molecule type" value="Genomic_DNA"/>
</dbReference>
<evidence type="ECO:0000313" key="9">
    <source>
        <dbReference type="EMBL" id="WOJ98627.1"/>
    </source>
</evidence>
<feature type="transmembrane region" description="Helical" evidence="7">
    <location>
        <begin position="203"/>
        <end position="225"/>
    </location>
</feature>
<dbReference type="Proteomes" id="UP001626549">
    <property type="component" value="Chromosome"/>
</dbReference>
<feature type="transmembrane region" description="Helical" evidence="7">
    <location>
        <begin position="237"/>
        <end position="256"/>
    </location>
</feature>
<feature type="transmembrane region" description="Helical" evidence="7">
    <location>
        <begin position="57"/>
        <end position="80"/>
    </location>
</feature>
<dbReference type="CDD" id="cd06173">
    <property type="entry name" value="MFS_MefA_like"/>
    <property type="match status" value="1"/>
</dbReference>
<evidence type="ECO:0000256" key="4">
    <source>
        <dbReference type="ARBA" id="ARBA00022692"/>
    </source>
</evidence>
<feature type="transmembrane region" description="Helical" evidence="7">
    <location>
        <begin position="20"/>
        <end position="45"/>
    </location>
</feature>
<gene>
    <name evidence="9" type="ORF">R0137_06695</name>
</gene>
<feature type="transmembrane region" description="Helical" evidence="7">
    <location>
        <begin position="326"/>
        <end position="346"/>
    </location>
</feature>
<proteinExistence type="predicted"/>
<keyword evidence="6 7" id="KW-0472">Membrane</keyword>
<comment type="subcellular location">
    <subcellularLocation>
        <location evidence="1">Cell membrane</location>
        <topology evidence="1">Multi-pass membrane protein</topology>
    </subcellularLocation>
</comment>
<feature type="transmembrane region" description="Helical" evidence="7">
    <location>
        <begin position="86"/>
        <end position="108"/>
    </location>
</feature>
<sequence>MSTLGSWLIRFLFGWAAWELTASAFWVGSIAGLMLVPTFLLTPVFGITADRINPRNGLLVTVTLCGLLAGLAAITATLGLLELPALAALALAFGALTSAHTPIRLAFLPRLVDRQALPSAIGYSAIIFNTSRVIGPALGAWLLMVSSVPAAFATSALICVVAALLLTRVTGTERKEAGEDRGSFVAQLRAGVVYLRQDSMLRLVFLMTLASGMLGRTVIELLPAVSGKLLFGDSSTLATLTAAAGVGSILGGLLVSRQSGGLRRLYHLVLLGLFVSAMTALSAGLWREVWMTAIAIGLIAGCTTTIGTGCQALTQLTVDENYRGRVMSLWAVVAMGTPAVGAVLVGSVADAAGFPVAFAGTALLALVVVLSLRSRAPDQSAGT</sequence>
<dbReference type="InterPro" id="IPR020846">
    <property type="entry name" value="MFS_dom"/>
</dbReference>
<dbReference type="Pfam" id="PF05977">
    <property type="entry name" value="MFS_3"/>
    <property type="match status" value="1"/>
</dbReference>
<keyword evidence="5 7" id="KW-1133">Transmembrane helix</keyword>
<evidence type="ECO:0000256" key="3">
    <source>
        <dbReference type="ARBA" id="ARBA00022475"/>
    </source>
</evidence>